<dbReference type="GO" id="GO:0006106">
    <property type="term" value="P:fumarate metabolic process"/>
    <property type="evidence" value="ECO:0007669"/>
    <property type="project" value="InterPro"/>
</dbReference>
<dbReference type="PANTHER" id="PTHR11444">
    <property type="entry name" value="ASPARTATEAMMONIA/ARGININOSUCCINATE/ADENYLOSUCCINATE LYASE"/>
    <property type="match status" value="1"/>
</dbReference>
<dbReference type="InterPro" id="IPR024083">
    <property type="entry name" value="Fumarase/histidase_N"/>
</dbReference>
<dbReference type="GO" id="GO:0008797">
    <property type="term" value="F:aspartate ammonia-lyase activity"/>
    <property type="evidence" value="ECO:0007669"/>
    <property type="project" value="UniProtKB-EC"/>
</dbReference>
<dbReference type="CDD" id="cd01362">
    <property type="entry name" value="Fumarase_classII"/>
    <property type="match status" value="1"/>
</dbReference>
<dbReference type="PROSITE" id="PS00163">
    <property type="entry name" value="FUMARATE_LYASES"/>
    <property type="match status" value="1"/>
</dbReference>
<comment type="pathway">
    <text evidence="6">Carbohydrate metabolism; tricarboxylic acid cycle; (S)-malate from fumarate: step 1/1.</text>
</comment>
<evidence type="ECO:0000259" key="8">
    <source>
        <dbReference type="Pfam" id="PF10415"/>
    </source>
</evidence>
<comment type="subunit">
    <text evidence="6">Homotetramer.</text>
</comment>
<comment type="subcellular location">
    <subcellularLocation>
        <location evidence="6">Cytoplasm</location>
    </subcellularLocation>
</comment>
<name>A0A7W7IA81_9ACTN</name>
<evidence type="ECO:0000313" key="10">
    <source>
        <dbReference type="EMBL" id="MBB4773250.1"/>
    </source>
</evidence>
<dbReference type="InterPro" id="IPR008948">
    <property type="entry name" value="L-Aspartase-like"/>
</dbReference>
<dbReference type="NCBIfam" id="NF008909">
    <property type="entry name" value="PRK12273.1"/>
    <property type="match status" value="1"/>
</dbReference>
<dbReference type="SUPFAM" id="SSF48557">
    <property type="entry name" value="L-aspartase-like"/>
    <property type="match status" value="1"/>
</dbReference>
<dbReference type="EMBL" id="BAAAHD010000096">
    <property type="protein sequence ID" value="GAA0600463.1"/>
    <property type="molecule type" value="Genomic_DNA"/>
</dbReference>
<feature type="site" description="Important for catalytic activity" evidence="6">
    <location>
        <position position="327"/>
    </location>
</feature>
<feature type="domain" description="Fumarate lyase N-terminal" evidence="7">
    <location>
        <begin position="14"/>
        <end position="338"/>
    </location>
</feature>
<reference evidence="10 11" key="2">
    <citation type="submission" date="2020-08" db="EMBL/GenBank/DDBJ databases">
        <title>Sequencing the genomes of 1000 actinobacteria strains.</title>
        <authorList>
            <person name="Klenk H.-P."/>
        </authorList>
    </citation>
    <scope>NUCLEOTIDE SEQUENCE [LARGE SCALE GENOMIC DNA]</scope>
    <source>
        <strain evidence="10 11">DSM 44772</strain>
    </source>
</reference>
<keyword evidence="5 6" id="KW-0456">Lyase</keyword>
<organism evidence="10 11">
    <name type="scientific">Actinomadura livida</name>
    <dbReference type="NCBI Taxonomy" id="79909"/>
    <lineage>
        <taxon>Bacteria</taxon>
        <taxon>Bacillati</taxon>
        <taxon>Actinomycetota</taxon>
        <taxon>Actinomycetes</taxon>
        <taxon>Streptosporangiales</taxon>
        <taxon>Thermomonosporaceae</taxon>
        <taxon>Actinomadura</taxon>
    </lineage>
</organism>
<comment type="catalytic activity">
    <reaction evidence="6">
        <text>(S)-malate = fumarate + H2O</text>
        <dbReference type="Rhea" id="RHEA:12460"/>
        <dbReference type="ChEBI" id="CHEBI:15377"/>
        <dbReference type="ChEBI" id="CHEBI:15589"/>
        <dbReference type="ChEBI" id="CHEBI:29806"/>
        <dbReference type="EC" id="4.2.1.2"/>
    </reaction>
</comment>
<dbReference type="Pfam" id="PF00206">
    <property type="entry name" value="Lyase_1"/>
    <property type="match status" value="1"/>
</dbReference>
<dbReference type="Pfam" id="PF10415">
    <property type="entry name" value="FumaraseC_C"/>
    <property type="match status" value="1"/>
</dbReference>
<keyword evidence="12" id="KW-1185">Reference proteome</keyword>
<dbReference type="RefSeq" id="WP_184881235.1">
    <property type="nucleotide sequence ID" value="NZ_BAAAHD010000096.1"/>
</dbReference>
<evidence type="ECO:0000256" key="2">
    <source>
        <dbReference type="ARBA" id="ARBA00009084"/>
    </source>
</evidence>
<evidence type="ECO:0000256" key="6">
    <source>
        <dbReference type="HAMAP-Rule" id="MF_00743"/>
    </source>
</evidence>
<feature type="active site" description="Proton donor/acceptor" evidence="6">
    <location>
        <position position="184"/>
    </location>
</feature>
<dbReference type="GO" id="GO:0004333">
    <property type="term" value="F:fumarate hydratase activity"/>
    <property type="evidence" value="ECO:0007669"/>
    <property type="project" value="UniProtKB-UniRule"/>
</dbReference>
<dbReference type="AlphaFoldDB" id="A0A7W7IA81"/>
<dbReference type="FunFam" id="1.10.40.30:FF:000002">
    <property type="entry name" value="Fumarate hydratase class II"/>
    <property type="match status" value="1"/>
</dbReference>
<feature type="binding site" evidence="6">
    <location>
        <begin position="100"/>
        <end position="102"/>
    </location>
    <ligand>
        <name>substrate</name>
    </ligand>
</feature>
<dbReference type="InterPro" id="IPR020557">
    <property type="entry name" value="Fumarate_lyase_CS"/>
</dbReference>
<reference evidence="9" key="3">
    <citation type="submission" date="2023-12" db="EMBL/GenBank/DDBJ databases">
        <authorList>
            <person name="Sun Q."/>
            <person name="Inoue M."/>
        </authorList>
    </citation>
    <scope>NUCLEOTIDE SEQUENCE</scope>
    <source>
        <strain evidence="9">JCM 10667</strain>
    </source>
</reference>
<feature type="binding site" evidence="6">
    <location>
        <begin position="320"/>
        <end position="322"/>
    </location>
    <ligand>
        <name>substrate</name>
    </ligand>
</feature>
<evidence type="ECO:0000256" key="1">
    <source>
        <dbReference type="ARBA" id="ARBA00001494"/>
    </source>
</evidence>
<dbReference type="Proteomes" id="UP001501427">
    <property type="component" value="Unassembled WGS sequence"/>
</dbReference>
<dbReference type="PANTHER" id="PTHR11444:SF22">
    <property type="entry name" value="FUMARATE HYDRATASE CLASS II"/>
    <property type="match status" value="1"/>
</dbReference>
<dbReference type="GO" id="GO:0005737">
    <property type="term" value="C:cytoplasm"/>
    <property type="evidence" value="ECO:0007669"/>
    <property type="project" value="UniProtKB-SubCell"/>
</dbReference>
<evidence type="ECO:0000313" key="9">
    <source>
        <dbReference type="EMBL" id="GAA0600463.1"/>
    </source>
</evidence>
<dbReference type="EC" id="4.2.1.2" evidence="6"/>
<feature type="domain" description="Fumarase C C-terminal" evidence="8">
    <location>
        <begin position="404"/>
        <end position="462"/>
    </location>
</feature>
<comment type="catalytic activity">
    <reaction evidence="1">
        <text>L-aspartate = fumarate + NH4(+)</text>
        <dbReference type="Rhea" id="RHEA:16601"/>
        <dbReference type="ChEBI" id="CHEBI:28938"/>
        <dbReference type="ChEBI" id="CHEBI:29806"/>
        <dbReference type="ChEBI" id="CHEBI:29991"/>
        <dbReference type="EC" id="4.3.1.1"/>
    </reaction>
</comment>
<dbReference type="InterPro" id="IPR000362">
    <property type="entry name" value="Fumarate_lyase_fam"/>
</dbReference>
<dbReference type="InterPro" id="IPR018951">
    <property type="entry name" value="Fumarase_C_C"/>
</dbReference>
<dbReference type="GO" id="GO:0006099">
    <property type="term" value="P:tricarboxylic acid cycle"/>
    <property type="evidence" value="ECO:0007669"/>
    <property type="project" value="UniProtKB-UniRule"/>
</dbReference>
<feature type="binding site" evidence="6">
    <location>
        <position position="183"/>
    </location>
    <ligand>
        <name>substrate</name>
    </ligand>
</feature>
<dbReference type="EMBL" id="JACHMV010000001">
    <property type="protein sequence ID" value="MBB4773250.1"/>
    <property type="molecule type" value="Genomic_DNA"/>
</dbReference>
<comment type="function">
    <text evidence="6">Involved in the TCA cycle. Catalyzes the stereospecific interconversion of fumarate to L-malate.</text>
</comment>
<evidence type="ECO:0000259" key="7">
    <source>
        <dbReference type="Pfam" id="PF00206"/>
    </source>
</evidence>
<comment type="similarity">
    <text evidence="2 6">Belongs to the class-II fumarase/aspartase family. Fumarase subfamily.</text>
</comment>
<reference evidence="9 12" key="1">
    <citation type="journal article" date="2019" name="Int. J. Syst. Evol. Microbiol.">
        <title>The Global Catalogue of Microorganisms (GCM) 10K type strain sequencing project: providing services to taxonomists for standard genome sequencing and annotation.</title>
        <authorList>
            <consortium name="The Broad Institute Genomics Platform"/>
            <consortium name="The Broad Institute Genome Sequencing Center for Infectious Disease"/>
            <person name="Wu L."/>
            <person name="Ma J."/>
        </authorList>
    </citation>
    <scope>NUCLEOTIDE SEQUENCE [LARGE SCALE GENOMIC DNA]</scope>
    <source>
        <strain evidence="9 12">JCM 10667</strain>
    </source>
</reference>
<feature type="binding site" evidence="6">
    <location>
        <position position="315"/>
    </location>
    <ligand>
        <name>substrate</name>
    </ligand>
</feature>
<dbReference type="FunFam" id="1.20.200.10:FF:000001">
    <property type="entry name" value="Fumarate hydratase, mitochondrial"/>
    <property type="match status" value="1"/>
</dbReference>
<accession>A0A7W7IA81</accession>
<dbReference type="UniPathway" id="UPA00223">
    <property type="reaction ID" value="UER01007"/>
</dbReference>
<dbReference type="Gene3D" id="1.10.40.30">
    <property type="entry name" value="Fumarase/aspartase (C-terminal domain)"/>
    <property type="match status" value="1"/>
</dbReference>
<evidence type="ECO:0000313" key="11">
    <source>
        <dbReference type="Proteomes" id="UP000549343"/>
    </source>
</evidence>
<dbReference type="Proteomes" id="UP000549343">
    <property type="component" value="Unassembled WGS sequence"/>
</dbReference>
<dbReference type="PRINTS" id="PR00149">
    <property type="entry name" value="FUMRATELYASE"/>
</dbReference>
<sequence length="464" mass="49468">MGEREFRIEHDSMGEVRVPAAAKWRAQTQRAVENFPISGRTLEDAHIAALGHIKAAAATVNAELGVLGEDLAGAITEAAREVADGRWNGEFPIDVFQTGSGTSSNMNTNEVVATLAEERLGRPVHPNDHVNASQSSNDVFPSSIHIAATGAVLHDLIPALRHLENALARKADEFRTAVKSGRTHLMDATPVTLGQEFRGYAAQIGHGVERLEAVLPRLAELPLGGTAVGTGINTPDGFAARVIEEIARATDLPLTEARDHFEAQGARDGLVEASGALRTIAVSLHKIANDLRWMGSGPRAGLAEIRLPDLQPGSSIMPGKVNPVLPEAVMQVTAQVIGNDAAVAFGGASGNFELNVMLPMLARNVLESITLLANVSRLFADRCVDGIEADVARMREYAESSPSIVTPLNRYIGYEEAAKVAKQALSERRTIREVVLERGYVADGKLTVEQLDEALDVLGMTGSS</sequence>
<dbReference type="HAMAP" id="MF_00743">
    <property type="entry name" value="FumaraseC"/>
    <property type="match status" value="1"/>
</dbReference>
<keyword evidence="4 6" id="KW-0816">Tricarboxylic acid cycle</keyword>
<evidence type="ECO:0000313" key="12">
    <source>
        <dbReference type="Proteomes" id="UP001501427"/>
    </source>
</evidence>
<dbReference type="InterPro" id="IPR005677">
    <property type="entry name" value="Fum_hydII"/>
</dbReference>
<keyword evidence="3 6" id="KW-0963">Cytoplasm</keyword>
<dbReference type="InterPro" id="IPR022761">
    <property type="entry name" value="Fumarate_lyase_N"/>
</dbReference>
<gene>
    <name evidence="6" type="primary">fumC</name>
    <name evidence="10" type="ORF">F4557_001668</name>
    <name evidence="9" type="ORF">GCM10009546_73080</name>
</gene>
<feature type="binding site" evidence="6">
    <location>
        <begin position="135"/>
        <end position="137"/>
    </location>
    <ligand>
        <name>substrate</name>
    </ligand>
</feature>
<feature type="binding site" description="in site B" evidence="6">
    <location>
        <begin position="125"/>
        <end position="128"/>
    </location>
    <ligand>
        <name>substrate</name>
    </ligand>
</feature>
<evidence type="ECO:0000256" key="3">
    <source>
        <dbReference type="ARBA" id="ARBA00022490"/>
    </source>
</evidence>
<dbReference type="Gene3D" id="1.10.275.10">
    <property type="entry name" value="Fumarase/aspartase (N-terminal domain)"/>
    <property type="match status" value="1"/>
</dbReference>
<protein>
    <recommendedName>
        <fullName evidence="6">Fumarate hydratase class II</fullName>
        <shortName evidence="6">Fumarase C</shortName>
        <ecNumber evidence="6">4.2.1.2</ecNumber>
    </recommendedName>
    <alternativeName>
        <fullName evidence="6">Aerobic fumarase</fullName>
    </alternativeName>
    <alternativeName>
        <fullName evidence="6">Iron-independent fumarase</fullName>
    </alternativeName>
</protein>
<comment type="miscellaneous">
    <text evidence="6">There are 2 substrate-binding sites: the catalytic A site, and the non-catalytic B site that may play a role in the transfer of substrate or product between the active site and the solvent. Alternatively, the B site may bind allosteric effectors.</text>
</comment>
<dbReference type="Gene3D" id="1.20.200.10">
    <property type="entry name" value="Fumarase/aspartase (Central domain)"/>
    <property type="match status" value="1"/>
</dbReference>
<dbReference type="PRINTS" id="PR00145">
    <property type="entry name" value="ARGSUCLYASE"/>
</dbReference>
<dbReference type="FunFam" id="1.10.275.10:FF:000001">
    <property type="entry name" value="Fumarate hydratase, mitochondrial"/>
    <property type="match status" value="1"/>
</dbReference>
<comment type="caution">
    <text evidence="10">The sequence shown here is derived from an EMBL/GenBank/DDBJ whole genome shotgun (WGS) entry which is preliminary data.</text>
</comment>
<proteinExistence type="inferred from homology"/>
<evidence type="ECO:0000256" key="5">
    <source>
        <dbReference type="ARBA" id="ARBA00023239"/>
    </source>
</evidence>
<evidence type="ECO:0000256" key="4">
    <source>
        <dbReference type="ARBA" id="ARBA00022532"/>
    </source>
</evidence>
<feature type="active site" evidence="6">
    <location>
        <position position="314"/>
    </location>
</feature>